<evidence type="ECO:0000313" key="6">
    <source>
        <dbReference type="EMBL" id="MBS3649001.1"/>
    </source>
</evidence>
<accession>A0A942E0Y9</accession>
<dbReference type="AlphaFoldDB" id="A0A942E0Y9"/>
<comment type="caution">
    <text evidence="6">The sequence shown here is derived from an EMBL/GenBank/DDBJ whole genome shotgun (WGS) entry which is preliminary data.</text>
</comment>
<organism evidence="6 7">
    <name type="scientific">Pseudaminobacter soli</name>
    <name type="common">ex Zhang et al. 2022</name>
    <dbReference type="NCBI Taxonomy" id="2831468"/>
    <lineage>
        <taxon>Bacteria</taxon>
        <taxon>Pseudomonadati</taxon>
        <taxon>Pseudomonadota</taxon>
        <taxon>Alphaproteobacteria</taxon>
        <taxon>Hyphomicrobiales</taxon>
        <taxon>Phyllobacteriaceae</taxon>
        <taxon>Pseudaminobacter</taxon>
    </lineage>
</organism>
<sequence length="457" mass="48654">MTARSTPRRVAVIDIGKSSAKIAAVDLESMEEQVVARTPNEVISEGPYPHFDTERLWEFIQDGLADLAREGAPDAISVTAHGASGALLGADGSLALRVLDYEFPGPDTLSEEYGAVRPRFSETGSPRLPGGLNLGAQLYWQSRTFPEAFGRTVKILTYPQYWSYRLSGVAANEATSLGTHTDLWSPAKRDFSSLVDRLGWRNLMAPLHSAGERLGPVLPVLARRLGLAEETPVLCGIHDSNASLYPHLVLRAAPFTVVSTGTWVVAMAVGGDTVKLDPARDTLINVNAFGDPAPSARFMGGRTFSLLLGDQAPEPDEADVSRVLSTPVILTPSVVKSSGPYPDREARWLPGEPEGKGQRFAAVSFHLAMMTSICLELAGARGETIVEGPFCANGCFTRMLATATERPVLVSKGGTGTSVGAALLFAAAGQVSLGPQTTISPEPAWADYVARWRAAAV</sequence>
<evidence type="ECO:0000256" key="3">
    <source>
        <dbReference type="ARBA" id="ARBA00022777"/>
    </source>
</evidence>
<dbReference type="InterPro" id="IPR049382">
    <property type="entry name" value="FGGY_C_2"/>
</dbReference>
<proteinExistence type="inferred from homology"/>
<dbReference type="GO" id="GO:0005975">
    <property type="term" value="P:carbohydrate metabolic process"/>
    <property type="evidence" value="ECO:0007669"/>
    <property type="project" value="InterPro"/>
</dbReference>
<keyword evidence="3 6" id="KW-0418">Kinase</keyword>
<evidence type="ECO:0000313" key="7">
    <source>
        <dbReference type="Proteomes" id="UP000680348"/>
    </source>
</evidence>
<dbReference type="Pfam" id="PF00370">
    <property type="entry name" value="FGGY_N"/>
    <property type="match status" value="1"/>
</dbReference>
<comment type="similarity">
    <text evidence="1">Belongs to the FGGY kinase family.</text>
</comment>
<evidence type="ECO:0000259" key="5">
    <source>
        <dbReference type="Pfam" id="PF21546"/>
    </source>
</evidence>
<dbReference type="InterPro" id="IPR050406">
    <property type="entry name" value="FGGY_Carb_Kinase"/>
</dbReference>
<evidence type="ECO:0000256" key="1">
    <source>
        <dbReference type="ARBA" id="ARBA00009156"/>
    </source>
</evidence>
<dbReference type="PANTHER" id="PTHR43095">
    <property type="entry name" value="SUGAR KINASE"/>
    <property type="match status" value="1"/>
</dbReference>
<dbReference type="CDD" id="cd07772">
    <property type="entry name" value="ASKHA_NBD_FGGY_NaCK-like"/>
    <property type="match status" value="1"/>
</dbReference>
<keyword evidence="2" id="KW-0808">Transferase</keyword>
<evidence type="ECO:0000256" key="2">
    <source>
        <dbReference type="ARBA" id="ARBA00022679"/>
    </source>
</evidence>
<feature type="domain" description="Carbohydrate kinase FGGY C-terminal" evidence="5">
    <location>
        <begin position="253"/>
        <end position="427"/>
    </location>
</feature>
<keyword evidence="7" id="KW-1185">Reference proteome</keyword>
<dbReference type="Proteomes" id="UP000680348">
    <property type="component" value="Unassembled WGS sequence"/>
</dbReference>
<gene>
    <name evidence="6" type="ORF">KEU06_10310</name>
</gene>
<feature type="domain" description="Carbohydrate kinase FGGY N-terminal" evidence="4">
    <location>
        <begin position="12"/>
        <end position="244"/>
    </location>
</feature>
<evidence type="ECO:0000259" key="4">
    <source>
        <dbReference type="Pfam" id="PF00370"/>
    </source>
</evidence>
<dbReference type="EMBL" id="JAGWCR010000004">
    <property type="protein sequence ID" value="MBS3649001.1"/>
    <property type="molecule type" value="Genomic_DNA"/>
</dbReference>
<dbReference type="Gene3D" id="3.30.420.40">
    <property type="match status" value="2"/>
</dbReference>
<protein>
    <submittedName>
        <fullName evidence="6">FGGY-family carbohydrate kinase</fullName>
    </submittedName>
</protein>
<dbReference type="Pfam" id="PF21546">
    <property type="entry name" value="FGGY_C_2"/>
    <property type="match status" value="1"/>
</dbReference>
<dbReference type="SUPFAM" id="SSF53067">
    <property type="entry name" value="Actin-like ATPase domain"/>
    <property type="match status" value="2"/>
</dbReference>
<dbReference type="GO" id="GO:0016301">
    <property type="term" value="F:kinase activity"/>
    <property type="evidence" value="ECO:0007669"/>
    <property type="project" value="UniProtKB-KW"/>
</dbReference>
<name>A0A942E0Y9_9HYPH</name>
<dbReference type="RefSeq" id="WP_188254549.1">
    <property type="nucleotide sequence ID" value="NZ_JABVCF010000004.1"/>
</dbReference>
<dbReference type="PANTHER" id="PTHR43095:SF5">
    <property type="entry name" value="XYLULOSE KINASE"/>
    <property type="match status" value="1"/>
</dbReference>
<dbReference type="InterPro" id="IPR043129">
    <property type="entry name" value="ATPase_NBD"/>
</dbReference>
<dbReference type="InterPro" id="IPR018484">
    <property type="entry name" value="FGGY_N"/>
</dbReference>
<reference evidence="6" key="1">
    <citation type="submission" date="2021-04" db="EMBL/GenBank/DDBJ databases">
        <title>Pseudaminobacter soli sp. nov., isolated from paddy soil contaminated by heavy metals.</title>
        <authorList>
            <person name="Zhang K."/>
        </authorList>
    </citation>
    <scope>NUCLEOTIDE SEQUENCE</scope>
    <source>
        <strain evidence="6">19-2017</strain>
    </source>
</reference>